<keyword evidence="6" id="KW-1185">Reference proteome</keyword>
<dbReference type="InterPro" id="IPR019808">
    <property type="entry name" value="Histidine_triad_CS"/>
</dbReference>
<name>A0AAV6TWX2_9ARAC</name>
<gene>
    <name evidence="5" type="ORF">JTE90_012953</name>
</gene>
<feature type="short sequence motif" description="Histidine triad motif" evidence="2 3">
    <location>
        <begin position="112"/>
        <end position="116"/>
    </location>
</feature>
<dbReference type="EMBL" id="JAFNEN010000915">
    <property type="protein sequence ID" value="KAG8176163.1"/>
    <property type="molecule type" value="Genomic_DNA"/>
</dbReference>
<dbReference type="PROSITE" id="PS51084">
    <property type="entry name" value="HIT_2"/>
    <property type="match status" value="1"/>
</dbReference>
<evidence type="ECO:0000313" key="6">
    <source>
        <dbReference type="Proteomes" id="UP000827092"/>
    </source>
</evidence>
<proteinExistence type="predicted"/>
<feature type="active site" description="Tele-AMP-histidine intermediate" evidence="1">
    <location>
        <position position="114"/>
    </location>
</feature>
<dbReference type="InterPro" id="IPR001310">
    <property type="entry name" value="Histidine_triad_HIT"/>
</dbReference>
<evidence type="ECO:0000259" key="4">
    <source>
        <dbReference type="PROSITE" id="PS51084"/>
    </source>
</evidence>
<dbReference type="FunFam" id="3.30.428.10:FF:000005">
    <property type="entry name" value="Histidine triad nucleotide-binding protein 1"/>
    <property type="match status" value="1"/>
</dbReference>
<protein>
    <recommendedName>
        <fullName evidence="4">HIT domain-containing protein</fullName>
    </recommendedName>
</protein>
<dbReference type="PRINTS" id="PR00332">
    <property type="entry name" value="HISTRIAD"/>
</dbReference>
<comment type="caution">
    <text evidence="5">The sequence shown here is derived from an EMBL/GenBank/DDBJ whole genome shotgun (WGS) entry which is preliminary data.</text>
</comment>
<dbReference type="Pfam" id="PF01230">
    <property type="entry name" value="HIT"/>
    <property type="match status" value="1"/>
</dbReference>
<dbReference type="GO" id="GO:0003824">
    <property type="term" value="F:catalytic activity"/>
    <property type="evidence" value="ECO:0007669"/>
    <property type="project" value="InterPro"/>
</dbReference>
<dbReference type="InterPro" id="IPR011146">
    <property type="entry name" value="HIT-like"/>
</dbReference>
<sequence>MGDNDEMMKAKLAKPGDDTIFGKIVRGEIPTKFIYEDDKCVAFNDINPEAPVHILVVPRKPIVQLSSAEEEDGPLIGHLLLVARKVAKEAGLEKGFRIVINDGPEGGQSVYHLHVHVFGGRRLTWPPG</sequence>
<dbReference type="InterPro" id="IPR036265">
    <property type="entry name" value="HIT-like_sf"/>
</dbReference>
<accession>A0AAV6TWX2</accession>
<evidence type="ECO:0000256" key="3">
    <source>
        <dbReference type="PROSITE-ProRule" id="PRU00464"/>
    </source>
</evidence>
<dbReference type="AlphaFoldDB" id="A0AAV6TWX2"/>
<dbReference type="Proteomes" id="UP000827092">
    <property type="component" value="Unassembled WGS sequence"/>
</dbReference>
<dbReference type="PANTHER" id="PTHR23089">
    <property type="entry name" value="HISTIDINE TRIAD HIT PROTEIN"/>
    <property type="match status" value="1"/>
</dbReference>
<dbReference type="CDD" id="cd01276">
    <property type="entry name" value="PKCI_related"/>
    <property type="match status" value="1"/>
</dbReference>
<evidence type="ECO:0000256" key="1">
    <source>
        <dbReference type="PIRSR" id="PIRSR601310-1"/>
    </source>
</evidence>
<dbReference type="PROSITE" id="PS00892">
    <property type="entry name" value="HIT_1"/>
    <property type="match status" value="1"/>
</dbReference>
<dbReference type="SUPFAM" id="SSF54197">
    <property type="entry name" value="HIT-like"/>
    <property type="match status" value="1"/>
</dbReference>
<feature type="domain" description="HIT" evidence="4">
    <location>
        <begin position="20"/>
        <end position="128"/>
    </location>
</feature>
<dbReference type="Gene3D" id="3.30.428.10">
    <property type="entry name" value="HIT-like"/>
    <property type="match status" value="1"/>
</dbReference>
<reference evidence="5 6" key="1">
    <citation type="journal article" date="2022" name="Nat. Ecol. Evol.">
        <title>A masculinizing supergene underlies an exaggerated male reproductive morph in a spider.</title>
        <authorList>
            <person name="Hendrickx F."/>
            <person name="De Corte Z."/>
            <person name="Sonet G."/>
            <person name="Van Belleghem S.M."/>
            <person name="Kostlbacher S."/>
            <person name="Vangestel C."/>
        </authorList>
    </citation>
    <scope>NUCLEOTIDE SEQUENCE [LARGE SCALE GENOMIC DNA]</scope>
    <source>
        <strain evidence="5">W744_W776</strain>
    </source>
</reference>
<evidence type="ECO:0000256" key="2">
    <source>
        <dbReference type="PIRSR" id="PIRSR601310-3"/>
    </source>
</evidence>
<evidence type="ECO:0000313" key="5">
    <source>
        <dbReference type="EMBL" id="KAG8176163.1"/>
    </source>
</evidence>
<organism evidence="5 6">
    <name type="scientific">Oedothorax gibbosus</name>
    <dbReference type="NCBI Taxonomy" id="931172"/>
    <lineage>
        <taxon>Eukaryota</taxon>
        <taxon>Metazoa</taxon>
        <taxon>Ecdysozoa</taxon>
        <taxon>Arthropoda</taxon>
        <taxon>Chelicerata</taxon>
        <taxon>Arachnida</taxon>
        <taxon>Araneae</taxon>
        <taxon>Araneomorphae</taxon>
        <taxon>Entelegynae</taxon>
        <taxon>Araneoidea</taxon>
        <taxon>Linyphiidae</taxon>
        <taxon>Erigoninae</taxon>
        <taxon>Oedothorax</taxon>
    </lineage>
</organism>